<dbReference type="Gene3D" id="3.40.50.12780">
    <property type="entry name" value="N-terminal domain of ligase-like"/>
    <property type="match status" value="1"/>
</dbReference>
<evidence type="ECO:0000256" key="3">
    <source>
        <dbReference type="ARBA" id="ARBA00022832"/>
    </source>
</evidence>
<reference evidence="6 7" key="1">
    <citation type="submission" date="2019-11" db="EMBL/GenBank/DDBJ databases">
        <title>Draft genome of Amycolatopsis RM579.</title>
        <authorList>
            <person name="Duangmal K."/>
            <person name="Mingma R."/>
        </authorList>
    </citation>
    <scope>NUCLEOTIDE SEQUENCE [LARGE SCALE GENOMIC DNA]</scope>
    <source>
        <strain evidence="6 7">RM579</strain>
    </source>
</reference>
<dbReference type="PANTHER" id="PTHR22754">
    <property type="entry name" value="DISCO-INTERACTING PROTEIN 2 DIP2 -RELATED"/>
    <property type="match status" value="1"/>
</dbReference>
<dbReference type="GO" id="GO:0006633">
    <property type="term" value="P:fatty acid biosynthetic process"/>
    <property type="evidence" value="ECO:0007669"/>
    <property type="project" value="TreeGrafter"/>
</dbReference>
<dbReference type="GO" id="GO:0005886">
    <property type="term" value="C:plasma membrane"/>
    <property type="evidence" value="ECO:0007669"/>
    <property type="project" value="TreeGrafter"/>
</dbReference>
<dbReference type="OrthoDB" id="3671040at2"/>
<keyword evidence="4" id="KW-0443">Lipid metabolism</keyword>
<keyword evidence="3" id="KW-0276">Fatty acid metabolism</keyword>
<dbReference type="AlphaFoldDB" id="A0A6N7Z387"/>
<dbReference type="Gene3D" id="3.30.300.30">
    <property type="match status" value="1"/>
</dbReference>
<keyword evidence="2" id="KW-0436">Ligase</keyword>
<keyword evidence="7" id="KW-1185">Reference proteome</keyword>
<name>A0A6N7Z387_9PSEU</name>
<evidence type="ECO:0000259" key="5">
    <source>
        <dbReference type="Pfam" id="PF00501"/>
    </source>
</evidence>
<evidence type="ECO:0000313" key="6">
    <source>
        <dbReference type="EMBL" id="MTD54651.1"/>
    </source>
</evidence>
<dbReference type="FunFam" id="3.40.50.12780:FF:000013">
    <property type="entry name" value="Long-chain-fatty-acid--AMP ligase FadD32"/>
    <property type="match status" value="1"/>
</dbReference>
<dbReference type="InterPro" id="IPR045851">
    <property type="entry name" value="AMP-bd_C_sf"/>
</dbReference>
<dbReference type="Pfam" id="PF00501">
    <property type="entry name" value="AMP-binding"/>
    <property type="match status" value="1"/>
</dbReference>
<accession>A0A6N7Z387</accession>
<evidence type="ECO:0000256" key="2">
    <source>
        <dbReference type="ARBA" id="ARBA00022598"/>
    </source>
</evidence>
<evidence type="ECO:0000256" key="4">
    <source>
        <dbReference type="ARBA" id="ARBA00023098"/>
    </source>
</evidence>
<comment type="caution">
    <text evidence="6">The sequence shown here is derived from an EMBL/GenBank/DDBJ whole genome shotgun (WGS) entry which is preliminary data.</text>
</comment>
<dbReference type="GO" id="GO:0071766">
    <property type="term" value="P:Actinobacterium-type cell wall biogenesis"/>
    <property type="evidence" value="ECO:0007669"/>
    <property type="project" value="UniProtKB-ARBA"/>
</dbReference>
<dbReference type="InterPro" id="IPR042099">
    <property type="entry name" value="ANL_N_sf"/>
</dbReference>
<dbReference type="EMBL" id="WMBA01000014">
    <property type="protein sequence ID" value="MTD54651.1"/>
    <property type="molecule type" value="Genomic_DNA"/>
</dbReference>
<dbReference type="InterPro" id="IPR040097">
    <property type="entry name" value="FAAL/FAAC"/>
</dbReference>
<dbReference type="PROSITE" id="PS00455">
    <property type="entry name" value="AMP_BINDING"/>
    <property type="match status" value="1"/>
</dbReference>
<evidence type="ECO:0000256" key="1">
    <source>
        <dbReference type="ARBA" id="ARBA00006432"/>
    </source>
</evidence>
<dbReference type="SUPFAM" id="SSF56801">
    <property type="entry name" value="Acetyl-CoA synthetase-like"/>
    <property type="match status" value="1"/>
</dbReference>
<evidence type="ECO:0000313" key="7">
    <source>
        <dbReference type="Proteomes" id="UP000440096"/>
    </source>
</evidence>
<sequence>MAIVVPPHGKTSPEHVGEKDPLLSSLEMALRRRVSEGPAAPVLCEYDAGSGGAVSFSAAEVDLRARRVGQWLSAQGEPGDRVLLCLPPGVSFTGALFGCFYSGRIAVPVPVPGRFAHERRRIAAIAVDAGVSAVLTTSKSAVHVSAWLGEEGLPLPVLDVEHSEHPGLADDELADNDADTLAVLQYTSGSTGLPKGVMLSHGNLLANIAAIARALDLAPGVRVGGWLPNYHDMGLIGQLLTPIILGGTSVAMDPMTFLRRPYLWLRMIDELGIAVAAAPNFAYELCTRRVTDEQLAGLDLSRWEVALNGSEAVSATVVERFTTRFKTAGFRPESFAPAYGLAESTLLVTGSARRRPVVRKPDSPAGAAGHSLVSCGRCDDVDVRIVDPESRSVLAEGEIGEIWVRGGSVAQGYWNAPELTEATFGGMTADGERRFLRTGDLGLVDDGELYIVGRMKEIIVVRGMNLHPHDIEEAARAQQPRLAARVGAAFGVSHPTAGELLVLAHEVEAGTPAEEFAGLVSSVRLMVSREFGVELDGMLLLRPGGVPRTTSGKIQRAEMCRRFLQDETTPLYLDLTARLQSLVSEGAGS</sequence>
<dbReference type="InterPro" id="IPR000873">
    <property type="entry name" value="AMP-dep_synth/lig_dom"/>
</dbReference>
<dbReference type="Proteomes" id="UP000440096">
    <property type="component" value="Unassembled WGS sequence"/>
</dbReference>
<gene>
    <name evidence="6" type="ORF">GKO32_11760</name>
</gene>
<dbReference type="InterPro" id="IPR020845">
    <property type="entry name" value="AMP-binding_CS"/>
</dbReference>
<proteinExistence type="inferred from homology"/>
<dbReference type="PANTHER" id="PTHR22754:SF32">
    <property type="entry name" value="DISCO-INTERACTING PROTEIN 2"/>
    <property type="match status" value="1"/>
</dbReference>
<organism evidence="6 7">
    <name type="scientific">Amycolatopsis pithecellobii</name>
    <dbReference type="NCBI Taxonomy" id="664692"/>
    <lineage>
        <taxon>Bacteria</taxon>
        <taxon>Bacillati</taxon>
        <taxon>Actinomycetota</taxon>
        <taxon>Actinomycetes</taxon>
        <taxon>Pseudonocardiales</taxon>
        <taxon>Pseudonocardiaceae</taxon>
        <taxon>Amycolatopsis</taxon>
    </lineage>
</organism>
<feature type="domain" description="AMP-dependent synthetase/ligase" evidence="5">
    <location>
        <begin position="31"/>
        <end position="414"/>
    </location>
</feature>
<dbReference type="GO" id="GO:0070566">
    <property type="term" value="F:adenylyltransferase activity"/>
    <property type="evidence" value="ECO:0007669"/>
    <property type="project" value="TreeGrafter"/>
</dbReference>
<protein>
    <submittedName>
        <fullName evidence="6">AMP-binding protein</fullName>
    </submittedName>
</protein>
<dbReference type="GO" id="GO:0016874">
    <property type="term" value="F:ligase activity"/>
    <property type="evidence" value="ECO:0007669"/>
    <property type="project" value="UniProtKB-KW"/>
</dbReference>
<comment type="similarity">
    <text evidence="1">Belongs to the ATP-dependent AMP-binding enzyme family.</text>
</comment>
<dbReference type="CDD" id="cd05931">
    <property type="entry name" value="FAAL"/>
    <property type="match status" value="1"/>
</dbReference>